<dbReference type="KEGG" id="ncs:NCAS_0C01110"/>
<dbReference type="GO" id="GO:0005634">
    <property type="term" value="C:nucleus"/>
    <property type="evidence" value="ECO:0007669"/>
    <property type="project" value="TreeGrafter"/>
</dbReference>
<dbReference type="GO" id="GO:0005524">
    <property type="term" value="F:ATP binding"/>
    <property type="evidence" value="ECO:0007669"/>
    <property type="project" value="UniProtKB-UniRule"/>
</dbReference>
<dbReference type="PROSITE" id="PS00108">
    <property type="entry name" value="PROTEIN_KINASE_ST"/>
    <property type="match status" value="1"/>
</dbReference>
<dbReference type="SUPFAM" id="SSF56112">
    <property type="entry name" value="Protein kinase-like (PK-like)"/>
    <property type="match status" value="1"/>
</dbReference>
<evidence type="ECO:0000256" key="1">
    <source>
        <dbReference type="ARBA" id="ARBA00022741"/>
    </source>
</evidence>
<evidence type="ECO:0000313" key="7">
    <source>
        <dbReference type="EMBL" id="CCC69101.1"/>
    </source>
</evidence>
<dbReference type="SMART" id="SM00220">
    <property type="entry name" value="S_TKc"/>
    <property type="match status" value="1"/>
</dbReference>
<reference evidence="7 8" key="1">
    <citation type="journal article" date="2011" name="Proc. Natl. Acad. Sci. U.S.A.">
        <title>Evolutionary erosion of yeast sex chromosomes by mating-type switching accidents.</title>
        <authorList>
            <person name="Gordon J.L."/>
            <person name="Armisen D."/>
            <person name="Proux-Wera E."/>
            <person name="Oheigeartaigh S.S."/>
            <person name="Byrne K.P."/>
            <person name="Wolfe K.H."/>
        </authorList>
    </citation>
    <scope>NUCLEOTIDE SEQUENCE [LARGE SCALE GENOMIC DNA]</scope>
    <source>
        <strain evidence="8">ATCC 76901 / BCRC 22586 / CBS 4309 / NBRC 1992 / NRRL Y-12630</strain>
    </source>
</reference>
<feature type="compositionally biased region" description="Basic and acidic residues" evidence="5">
    <location>
        <begin position="31"/>
        <end position="46"/>
    </location>
</feature>
<evidence type="ECO:0000256" key="5">
    <source>
        <dbReference type="SAM" id="MobiDB-lite"/>
    </source>
</evidence>
<dbReference type="HOGENOM" id="CLU_412245_0_0_1"/>
<dbReference type="Proteomes" id="UP000001640">
    <property type="component" value="Chromosome 3"/>
</dbReference>
<dbReference type="PROSITE" id="PS50011">
    <property type="entry name" value="PROTEIN_KINASE_DOM"/>
    <property type="match status" value="1"/>
</dbReference>
<protein>
    <recommendedName>
        <fullName evidence="6">Protein kinase domain-containing protein</fullName>
    </recommendedName>
</protein>
<dbReference type="PANTHER" id="PTHR44167">
    <property type="entry name" value="OVARIAN-SPECIFIC SERINE/THREONINE-PROTEIN KINASE LOK-RELATED"/>
    <property type="match status" value="1"/>
</dbReference>
<feature type="compositionally biased region" description="Polar residues" evidence="5">
    <location>
        <begin position="157"/>
        <end position="173"/>
    </location>
</feature>
<dbReference type="InterPro" id="IPR011009">
    <property type="entry name" value="Kinase-like_dom_sf"/>
</dbReference>
<dbReference type="PROSITE" id="PS00107">
    <property type="entry name" value="PROTEIN_KINASE_ATP"/>
    <property type="match status" value="1"/>
</dbReference>
<feature type="coiled-coil region" evidence="4">
    <location>
        <begin position="509"/>
        <end position="536"/>
    </location>
</feature>
<feature type="compositionally biased region" description="Basic and acidic residues" evidence="5">
    <location>
        <begin position="54"/>
        <end position="80"/>
    </location>
</feature>
<dbReference type="Gene3D" id="3.30.200.20">
    <property type="entry name" value="Phosphorylase Kinase, domain 1"/>
    <property type="match status" value="1"/>
</dbReference>
<feature type="compositionally biased region" description="Basic residues" evidence="5">
    <location>
        <begin position="120"/>
        <end position="135"/>
    </location>
</feature>
<dbReference type="InterPro" id="IPR008271">
    <property type="entry name" value="Ser/Thr_kinase_AS"/>
</dbReference>
<feature type="region of interest" description="Disordered" evidence="5">
    <location>
        <begin position="647"/>
        <end position="666"/>
    </location>
</feature>
<evidence type="ECO:0000256" key="2">
    <source>
        <dbReference type="ARBA" id="ARBA00022840"/>
    </source>
</evidence>
<dbReference type="InterPro" id="IPR017441">
    <property type="entry name" value="Protein_kinase_ATP_BS"/>
</dbReference>
<evidence type="ECO:0000256" key="3">
    <source>
        <dbReference type="PROSITE-ProRule" id="PRU10141"/>
    </source>
</evidence>
<dbReference type="OrthoDB" id="6513151at2759"/>
<name>G0VC92_NAUCA</name>
<organism evidence="7 8">
    <name type="scientific">Naumovozyma castellii</name>
    <name type="common">Yeast</name>
    <name type="synonym">Saccharomyces castellii</name>
    <dbReference type="NCBI Taxonomy" id="27288"/>
    <lineage>
        <taxon>Eukaryota</taxon>
        <taxon>Fungi</taxon>
        <taxon>Dikarya</taxon>
        <taxon>Ascomycota</taxon>
        <taxon>Saccharomycotina</taxon>
        <taxon>Saccharomycetes</taxon>
        <taxon>Saccharomycetales</taxon>
        <taxon>Saccharomycetaceae</taxon>
        <taxon>Naumovozyma</taxon>
    </lineage>
</organism>
<proteinExistence type="predicted"/>
<dbReference type="InterPro" id="IPR000719">
    <property type="entry name" value="Prot_kinase_dom"/>
</dbReference>
<gene>
    <name evidence="7" type="primary">NCAS0C01110</name>
    <name evidence="7" type="ordered locus">NCAS_0C01110</name>
</gene>
<feature type="domain" description="Protein kinase" evidence="6">
    <location>
        <begin position="269"/>
        <end position="620"/>
    </location>
</feature>
<dbReference type="GO" id="GO:0005737">
    <property type="term" value="C:cytoplasm"/>
    <property type="evidence" value="ECO:0007669"/>
    <property type="project" value="TreeGrafter"/>
</dbReference>
<evidence type="ECO:0000256" key="4">
    <source>
        <dbReference type="SAM" id="Coils"/>
    </source>
</evidence>
<keyword evidence="4" id="KW-0175">Coiled coil</keyword>
<keyword evidence="2 3" id="KW-0067">ATP-binding</keyword>
<keyword evidence="1 3" id="KW-0547">Nucleotide-binding</keyword>
<dbReference type="InParanoid" id="G0VC92"/>
<reference key="2">
    <citation type="submission" date="2011-08" db="EMBL/GenBank/DDBJ databases">
        <title>Genome sequence of Naumovozyma castellii.</title>
        <authorList>
            <person name="Gordon J.L."/>
            <person name="Armisen D."/>
            <person name="Proux-Wera E."/>
            <person name="OhEigeartaigh S.S."/>
            <person name="Byrne K.P."/>
            <person name="Wolfe K.H."/>
        </authorList>
    </citation>
    <scope>NUCLEOTIDE SEQUENCE</scope>
    <source>
        <strain>Type strain:CBS 4309</strain>
    </source>
</reference>
<evidence type="ECO:0000313" key="8">
    <source>
        <dbReference type="Proteomes" id="UP000001640"/>
    </source>
</evidence>
<feature type="region of interest" description="Disordered" evidence="5">
    <location>
        <begin position="24"/>
        <end position="185"/>
    </location>
</feature>
<feature type="region of interest" description="Disordered" evidence="5">
    <location>
        <begin position="204"/>
        <end position="225"/>
    </location>
</feature>
<evidence type="ECO:0000259" key="6">
    <source>
        <dbReference type="PROSITE" id="PS50011"/>
    </source>
</evidence>
<feature type="binding site" evidence="3">
    <location>
        <position position="298"/>
    </location>
    <ligand>
        <name>ATP</name>
        <dbReference type="ChEBI" id="CHEBI:30616"/>
    </ligand>
</feature>
<dbReference type="RefSeq" id="XP_003675468.1">
    <property type="nucleotide sequence ID" value="XM_003675420.1"/>
</dbReference>
<dbReference type="eggNOG" id="KOG0590">
    <property type="taxonomic scope" value="Eukaryota"/>
</dbReference>
<feature type="compositionally biased region" description="Low complexity" evidence="5">
    <location>
        <begin position="95"/>
        <end position="109"/>
    </location>
</feature>
<dbReference type="GeneID" id="96902685"/>
<feature type="compositionally biased region" description="Low complexity" evidence="5">
    <location>
        <begin position="174"/>
        <end position="185"/>
    </location>
</feature>
<dbReference type="AlphaFoldDB" id="G0VC92"/>
<dbReference type="EMBL" id="HE576754">
    <property type="protein sequence ID" value="CCC69101.1"/>
    <property type="molecule type" value="Genomic_DNA"/>
</dbReference>
<dbReference type="Gene3D" id="1.10.510.10">
    <property type="entry name" value="Transferase(Phosphotransferase) domain 1"/>
    <property type="match status" value="1"/>
</dbReference>
<keyword evidence="8" id="KW-1185">Reference proteome</keyword>
<accession>G0VC92</accession>
<dbReference type="GO" id="GO:0004674">
    <property type="term" value="F:protein serine/threonine kinase activity"/>
    <property type="evidence" value="ECO:0007669"/>
    <property type="project" value="TreeGrafter"/>
</dbReference>
<dbReference type="GO" id="GO:0044773">
    <property type="term" value="P:mitotic DNA damage checkpoint signaling"/>
    <property type="evidence" value="ECO:0007669"/>
    <property type="project" value="TreeGrafter"/>
</dbReference>
<dbReference type="PANTHER" id="PTHR44167:SF24">
    <property type="entry name" value="SERINE_THREONINE-PROTEIN KINASE CHK2"/>
    <property type="match status" value="1"/>
</dbReference>
<sequence>MPSILSKEFFQSKRKLREKLNDFSAATQLERSIENSREPNHNKAKEPSPSPIDNQHENLHIQFEKDVSHPKHEQRGRSEAKNNINEDDGKRPSAKKSFSSKSILSFLGKNSEAATESKSKSRSRSRSRGRSKIRALRNNERSPSRSRSRSKSEHGMSLSTVSSNITQSTFQSHSESTFTDSFSRSDSSTSLVELKRFFKRPQLPKPKSFRVEPSSPPPTNEEPLSSLNDQFKALLRPPLRPSRSQPTMISWDTGIVIHHDPAQITRKYGHVTQKLGSGANGCVVQLQNHSNDKRFAMKTFKPNPNGETTKQYQKRCIKEFILSSHLSHPNIIETLDIFYNPSGQISEIMEWCPHDFFNIVMSRTHLLTRRETFCYFKQLCNGVRYLHTLGIAHRDLKLDNCVITYNGILKLIDFGSATIFQLNKSTEEKPELIPSRGIVGSDPYLAPEVLLSKEIPYDASLADVWSLGIIFCAIMLKRFPWRIPLASKDHNYELYSKPDLEPHDYVQSAKVHEKLLKEKRALRKKLQRKNKEVTMSDFEQDMIVEELVLPTLRQSESSVKSMPLEEDKRITISDKKKLRYGKYRLMRKLPHVSRPIMSQILEIDSFKRATVNDLFKDEWFKNIPYCKVDTIDGRYIRAAGHRHILPNHPTTTTAIEDSDAEKASGL</sequence>
<dbReference type="Pfam" id="PF00069">
    <property type="entry name" value="Pkinase"/>
    <property type="match status" value="1"/>
</dbReference>
<dbReference type="OMA" id="SEIMEWC"/>
<dbReference type="STRING" id="1064592.G0VC92"/>